<gene>
    <name evidence="1" type="ORF">CCU68_08760</name>
</gene>
<keyword evidence="2" id="KW-1185">Reference proteome</keyword>
<name>A0ABX4Y7F7_9PSED</name>
<evidence type="ECO:0000313" key="2">
    <source>
        <dbReference type="Proteomes" id="UP000236232"/>
    </source>
</evidence>
<sequence length="106" mass="12015">MSFSKNRARILPDLSPEAAAIFANAPAKMTFSIKLRTAPGKTFARRRQKAKLPDNQCRSCRHLPVFFARKSHAQPSFQFFIVSASFHLRRSSCTGRRPRPATPTLR</sequence>
<dbReference type="EMBL" id="POWE01000056">
    <property type="protein sequence ID" value="PNQ92931.1"/>
    <property type="molecule type" value="Genomic_DNA"/>
</dbReference>
<evidence type="ECO:0000313" key="1">
    <source>
        <dbReference type="EMBL" id="PNQ92931.1"/>
    </source>
</evidence>
<proteinExistence type="predicted"/>
<comment type="caution">
    <text evidence="1">The sequence shown here is derived from an EMBL/GenBank/DDBJ whole genome shotgun (WGS) entry which is preliminary data.</text>
</comment>
<accession>A0ABX4Y7F7</accession>
<organism evidence="1 2">
    <name type="scientific">Pseudomonas gingeri NCPPB 3146 = LMG 5327</name>
    <dbReference type="NCBI Taxonomy" id="707248"/>
    <lineage>
        <taxon>Bacteria</taxon>
        <taxon>Pseudomonadati</taxon>
        <taxon>Pseudomonadota</taxon>
        <taxon>Gammaproteobacteria</taxon>
        <taxon>Pseudomonadales</taxon>
        <taxon>Pseudomonadaceae</taxon>
        <taxon>Pseudomonas</taxon>
    </lineage>
</organism>
<dbReference type="Proteomes" id="UP000236232">
    <property type="component" value="Unassembled WGS sequence"/>
</dbReference>
<reference evidence="1 2" key="1">
    <citation type="submission" date="2018-01" db="EMBL/GenBank/DDBJ databases">
        <title>Draft Genome Sequence of Pseudomonas gingeri NCPPB 3146 (LMG 5327), a White Line Reaction Producer.</title>
        <authorList>
            <person name="Rokni-Zadeh H."/>
            <person name="Bahrami T."/>
            <person name="Zarvandi S."/>
            <person name="Changi-Ashtiani M."/>
            <person name="De Mot R."/>
        </authorList>
    </citation>
    <scope>NUCLEOTIDE SEQUENCE [LARGE SCALE GENOMIC DNA]</scope>
    <source>
        <strain evidence="2">NCPPB 3146 \ LMG 5327</strain>
    </source>
</reference>
<protein>
    <submittedName>
        <fullName evidence="1">Uncharacterized protein</fullName>
    </submittedName>
</protein>